<sequence>MDHGAEQEIELGCYKQASRICPPRWYKKLIEMQHEKSLLKVYMEEEYRWFKMVIQMREKRSFIKIPISLMDIFHQTLEIIEKHTGPTITKYLSWANFNLSLTKFINWGEECKLVLFRESIILARLYVLLSHIKDSFWGRLKEAIRKHGSVATKSNAQTIASQRGSSVAFHESMMNMKRIDFGMFCIMPKSTNLEREWVNVLINQEFIPIFLEVQSFSFSFAVEKKINPEPLQRDTVIQEDFQFPSLDEWQHGTPWPFNSNSNHGGSNGNVSINSHHGGSNGNVSVNEGKVGEEDMIEFSFGPEESFDEECHLILEPADGIPANPTPEPVSEPVVEDPIDVDEVEKQNLQEVHSQLVDNTDLLEADPTEDRLWLAAFIADRDRISTEIYERMFDMMKALDESIEGEARKRLKKSATTSSALRPLQRSPRGGEGGGATHVKHLMERKVFASRKS</sequence>
<feature type="region of interest" description="Disordered" evidence="1">
    <location>
        <begin position="408"/>
        <end position="452"/>
    </location>
</feature>
<reference evidence="2 3" key="1">
    <citation type="submission" date="2021-07" db="EMBL/GenBank/DDBJ databases">
        <title>The Aristolochia fimbriata genome: insights into angiosperm evolution, floral development and chemical biosynthesis.</title>
        <authorList>
            <person name="Jiao Y."/>
        </authorList>
    </citation>
    <scope>NUCLEOTIDE SEQUENCE [LARGE SCALE GENOMIC DNA]</scope>
    <source>
        <strain evidence="2">IBCAS-2021</strain>
        <tissue evidence="2">Leaf</tissue>
    </source>
</reference>
<feature type="compositionally biased region" description="Low complexity" evidence="1">
    <location>
        <begin position="258"/>
        <end position="286"/>
    </location>
</feature>
<evidence type="ECO:0000313" key="2">
    <source>
        <dbReference type="EMBL" id="KAG9445010.1"/>
    </source>
</evidence>
<protein>
    <submittedName>
        <fullName evidence="2">Uncharacterized protein</fullName>
    </submittedName>
</protein>
<evidence type="ECO:0000313" key="3">
    <source>
        <dbReference type="Proteomes" id="UP000825729"/>
    </source>
</evidence>
<dbReference type="Proteomes" id="UP000825729">
    <property type="component" value="Unassembled WGS sequence"/>
</dbReference>
<accession>A0AAV7E809</accession>
<gene>
    <name evidence="2" type="ORF">H6P81_016350</name>
</gene>
<evidence type="ECO:0000256" key="1">
    <source>
        <dbReference type="SAM" id="MobiDB-lite"/>
    </source>
</evidence>
<organism evidence="2 3">
    <name type="scientific">Aristolochia fimbriata</name>
    <name type="common">White veined hardy Dutchman's pipe vine</name>
    <dbReference type="NCBI Taxonomy" id="158543"/>
    <lineage>
        <taxon>Eukaryota</taxon>
        <taxon>Viridiplantae</taxon>
        <taxon>Streptophyta</taxon>
        <taxon>Embryophyta</taxon>
        <taxon>Tracheophyta</taxon>
        <taxon>Spermatophyta</taxon>
        <taxon>Magnoliopsida</taxon>
        <taxon>Magnoliidae</taxon>
        <taxon>Piperales</taxon>
        <taxon>Aristolochiaceae</taxon>
        <taxon>Aristolochia</taxon>
    </lineage>
</organism>
<feature type="region of interest" description="Disordered" evidence="1">
    <location>
        <begin position="252"/>
        <end position="287"/>
    </location>
</feature>
<comment type="caution">
    <text evidence="2">The sequence shown here is derived from an EMBL/GenBank/DDBJ whole genome shotgun (WGS) entry which is preliminary data.</text>
</comment>
<dbReference type="AlphaFoldDB" id="A0AAV7E809"/>
<keyword evidence="3" id="KW-1185">Reference proteome</keyword>
<dbReference type="EMBL" id="JAINDJ010000006">
    <property type="protein sequence ID" value="KAG9445010.1"/>
    <property type="molecule type" value="Genomic_DNA"/>
</dbReference>
<name>A0AAV7E809_ARIFI</name>
<proteinExistence type="predicted"/>